<dbReference type="Gene3D" id="3.90.79.10">
    <property type="entry name" value="Nucleoside Triphosphate Pyrophosphohydrolase"/>
    <property type="match status" value="1"/>
</dbReference>
<dbReference type="PROSITE" id="PS51462">
    <property type="entry name" value="NUDIX"/>
    <property type="match status" value="1"/>
</dbReference>
<dbReference type="PANTHER" id="PTHR43046:SF2">
    <property type="entry name" value="8-OXO-DGTP DIPHOSPHATASE-RELATED"/>
    <property type="match status" value="1"/>
</dbReference>
<sequence length="181" mass="19458">MDDQKANGLQNTAAARFIREAAAVAPPGHLGRNRDPGDAWVEGEAGKFWGRFGSAGLLVFDAGRGVLLQHRALWSHHGGTWGLPGGALHQGEAAADGALREAWEEAGVPSSKVELIFTSVYDVGYWSYTTVAVNAVEPFEAVISDPESLALEWVPLHEVAARQLHPGFGAAWPALRRRLEN</sequence>
<comment type="caution">
    <text evidence="3">The sequence shown here is derived from an EMBL/GenBank/DDBJ whole genome shotgun (WGS) entry which is preliminary data.</text>
</comment>
<dbReference type="EMBL" id="QHLZ01000006">
    <property type="protein sequence ID" value="PXA65331.1"/>
    <property type="molecule type" value="Genomic_DNA"/>
</dbReference>
<proteinExistence type="predicted"/>
<dbReference type="OrthoDB" id="3404294at2"/>
<dbReference type="Proteomes" id="UP000246303">
    <property type="component" value="Unassembled WGS sequence"/>
</dbReference>
<dbReference type="SUPFAM" id="SSF55811">
    <property type="entry name" value="Nudix"/>
    <property type="match status" value="1"/>
</dbReference>
<keyword evidence="4" id="KW-1185">Reference proteome</keyword>
<dbReference type="PANTHER" id="PTHR43046">
    <property type="entry name" value="GDP-MANNOSE MANNOSYL HYDROLASE"/>
    <property type="match status" value="1"/>
</dbReference>
<evidence type="ECO:0000313" key="3">
    <source>
        <dbReference type="EMBL" id="PXA65331.1"/>
    </source>
</evidence>
<reference evidence="3 4" key="1">
    <citation type="submission" date="2018-05" db="EMBL/GenBank/DDBJ databases">
        <title>Genetic diversity of glacier-inhabiting Cryobacterium bacteria in China and description of Cryobacterium mengkeensis sp. nov. and Arthrobacter glacialis sp. nov.</title>
        <authorList>
            <person name="Liu Q."/>
            <person name="Xin Y.-H."/>
        </authorList>
    </citation>
    <scope>NUCLEOTIDE SEQUENCE [LARGE SCALE GENOMIC DNA]</scope>
    <source>
        <strain evidence="3 4">GP3</strain>
    </source>
</reference>
<evidence type="ECO:0000256" key="2">
    <source>
        <dbReference type="ARBA" id="ARBA00022801"/>
    </source>
</evidence>
<evidence type="ECO:0000256" key="1">
    <source>
        <dbReference type="ARBA" id="ARBA00001946"/>
    </source>
</evidence>
<dbReference type="PROSITE" id="PS00893">
    <property type="entry name" value="NUDIX_BOX"/>
    <property type="match status" value="1"/>
</dbReference>
<organism evidence="3 4">
    <name type="scientific">Arthrobacter psychrochitiniphilus</name>
    <dbReference type="NCBI Taxonomy" id="291045"/>
    <lineage>
        <taxon>Bacteria</taxon>
        <taxon>Bacillati</taxon>
        <taxon>Actinomycetota</taxon>
        <taxon>Actinomycetes</taxon>
        <taxon>Micrococcales</taxon>
        <taxon>Micrococcaceae</taxon>
        <taxon>Arthrobacter</taxon>
    </lineage>
</organism>
<dbReference type="Pfam" id="PF00293">
    <property type="entry name" value="NUDIX"/>
    <property type="match status" value="1"/>
</dbReference>
<comment type="cofactor">
    <cofactor evidence="1">
        <name>Mg(2+)</name>
        <dbReference type="ChEBI" id="CHEBI:18420"/>
    </cofactor>
</comment>
<gene>
    <name evidence="3" type="ORF">CVS29_10955</name>
</gene>
<dbReference type="GO" id="GO:0016787">
    <property type="term" value="F:hydrolase activity"/>
    <property type="evidence" value="ECO:0007669"/>
    <property type="project" value="UniProtKB-KW"/>
</dbReference>
<dbReference type="InterPro" id="IPR020084">
    <property type="entry name" value="NUDIX_hydrolase_CS"/>
</dbReference>
<keyword evidence="2 3" id="KW-0378">Hydrolase</keyword>
<dbReference type="InterPro" id="IPR015797">
    <property type="entry name" value="NUDIX_hydrolase-like_dom_sf"/>
</dbReference>
<dbReference type="AlphaFoldDB" id="A0A2V3DRJ7"/>
<evidence type="ECO:0000313" key="4">
    <source>
        <dbReference type="Proteomes" id="UP000246303"/>
    </source>
</evidence>
<dbReference type="InterPro" id="IPR000086">
    <property type="entry name" value="NUDIX_hydrolase_dom"/>
</dbReference>
<name>A0A2V3DRJ7_9MICC</name>
<protein>
    <submittedName>
        <fullName evidence="3">NUDIX hydrolase</fullName>
    </submittedName>
</protein>
<accession>A0A2V3DRJ7</accession>
<dbReference type="RefSeq" id="WP_110106506.1">
    <property type="nucleotide sequence ID" value="NZ_JACBZZ010000001.1"/>
</dbReference>